<dbReference type="OrthoDB" id="2576310at2759"/>
<evidence type="ECO:0000313" key="2">
    <source>
        <dbReference type="Proteomes" id="UP000094043"/>
    </source>
</evidence>
<keyword evidence="2" id="KW-1185">Reference proteome</keyword>
<dbReference type="AlphaFoldDB" id="A0A1E3IY26"/>
<proteinExistence type="predicted"/>
<name>A0A1E3IY26_9TREE</name>
<dbReference type="GeneID" id="91085021"/>
<dbReference type="VEuPathDB" id="FungiDB:L203_00596"/>
<organism evidence="1 2">
    <name type="scientific">Cryptococcus depauperatus CBS 7841</name>
    <dbReference type="NCBI Taxonomy" id="1295531"/>
    <lineage>
        <taxon>Eukaryota</taxon>
        <taxon>Fungi</taxon>
        <taxon>Dikarya</taxon>
        <taxon>Basidiomycota</taxon>
        <taxon>Agaricomycotina</taxon>
        <taxon>Tremellomycetes</taxon>
        <taxon>Tremellales</taxon>
        <taxon>Cryptococcaceae</taxon>
        <taxon>Cryptococcus</taxon>
    </lineage>
</organism>
<reference evidence="1" key="3">
    <citation type="submission" date="2024-01" db="EMBL/GenBank/DDBJ databases">
        <authorList>
            <person name="Coelho M.A."/>
            <person name="David-Palma M."/>
            <person name="Shea T."/>
            <person name="Sun S."/>
            <person name="Cuomo C.A."/>
            <person name="Heitman J."/>
        </authorList>
    </citation>
    <scope>NUCLEOTIDE SEQUENCE</scope>
    <source>
        <strain evidence="1">CBS 7841</strain>
    </source>
</reference>
<protein>
    <submittedName>
        <fullName evidence="1">Uncharacterized protein</fullName>
    </submittedName>
</protein>
<dbReference type="Proteomes" id="UP000094043">
    <property type="component" value="Chromosome 1"/>
</dbReference>
<evidence type="ECO:0000313" key="1">
    <source>
        <dbReference type="EMBL" id="WVN85658.1"/>
    </source>
</evidence>
<gene>
    <name evidence="1" type="ORF">L203_100807</name>
</gene>
<dbReference type="KEGG" id="cdep:91085021"/>
<dbReference type="EMBL" id="CP143784">
    <property type="protein sequence ID" value="WVN85658.1"/>
    <property type="molecule type" value="Genomic_DNA"/>
</dbReference>
<dbReference type="RefSeq" id="XP_066066358.1">
    <property type="nucleotide sequence ID" value="XM_066210261.1"/>
</dbReference>
<reference evidence="1" key="1">
    <citation type="submission" date="2016-06" db="EMBL/GenBank/DDBJ databases">
        <authorList>
            <person name="Cuomo C."/>
            <person name="Litvintseva A."/>
            <person name="Heitman J."/>
            <person name="Chen Y."/>
            <person name="Sun S."/>
            <person name="Springer D."/>
            <person name="Dromer F."/>
            <person name="Young S."/>
            <person name="Zeng Q."/>
            <person name="Chapman S."/>
            <person name="Gujja S."/>
            <person name="Saif S."/>
            <person name="Birren B."/>
        </authorList>
    </citation>
    <scope>NUCLEOTIDE SEQUENCE</scope>
    <source>
        <strain evidence="1">CBS 7841</strain>
    </source>
</reference>
<accession>A0A1E3IY26</accession>
<sequence length="198" mass="20340">MKFYTATLMATLFLASTVAQKLITTIDPVEGNTVVLSLSTNARGAIVTSTLSTINGDAAVTPVVDDGNGNADPTTKDAKKPTTAAERVVGNTVSEGPMRITTYWIDTGNGYQTVYTWTAPTTVAPTVATANVPAGIIQPYSQFQSNVNSAIFSSAQAAAKTPAAGARRAQPVGMDSILPAWMTFVVGAVGAGLGLLAL</sequence>
<reference evidence="1" key="2">
    <citation type="journal article" date="2022" name="Elife">
        <title>Obligate sexual reproduction of a homothallic fungus closely related to the Cryptococcus pathogenic species complex.</title>
        <authorList>
            <person name="Passer A.R."/>
            <person name="Clancey S.A."/>
            <person name="Shea T."/>
            <person name="David-Palma M."/>
            <person name="Averette A.F."/>
            <person name="Boekhout T."/>
            <person name="Porcel B.M."/>
            <person name="Nowrousian M."/>
            <person name="Cuomo C.A."/>
            <person name="Sun S."/>
            <person name="Heitman J."/>
            <person name="Coelho M.A."/>
        </authorList>
    </citation>
    <scope>NUCLEOTIDE SEQUENCE</scope>
    <source>
        <strain evidence="1">CBS 7841</strain>
    </source>
</reference>